<evidence type="ECO:0000313" key="4">
    <source>
        <dbReference type="Proteomes" id="UP001202180"/>
    </source>
</evidence>
<dbReference type="SUPFAM" id="SSF52096">
    <property type="entry name" value="ClpP/crotonase"/>
    <property type="match status" value="1"/>
</dbReference>
<dbReference type="Gene3D" id="3.90.226.10">
    <property type="entry name" value="2-enoyl-CoA Hydratase, Chain A, domain 1"/>
    <property type="match status" value="1"/>
</dbReference>
<feature type="domain" description="Tail specific protease" evidence="2">
    <location>
        <begin position="247"/>
        <end position="458"/>
    </location>
</feature>
<sequence>MTVTTRHIATSILLVCLLNQFVTAQSPASCRCSDVLDQAIRKTTNVYAGFADKVNAKSQLRYNTLIDSLQKQAIKAPDGFVCFDLLKRYAGFFRDLHVSAGYSPQLSPTTIRTIAYSESQARAYLAKRSALKPFEGIWELSSGKMKIATVADPDYPGRHISVVLSSTLPNWKPGMVQAQFIGKTGEYEQAHYVFGDFKSRPMGIQPNGNHYQIWGDSWQRIVPKAEETAQRPLESVVVKQLNPEAVYVRLPHFTSSQMAILDSLLKTHRAMIGRTPSLIFDMRGNGGGDSGAWASEEFMQLFYTQPIPIARALNRASDEWIDKQAAYVERLRKQKKADDSELKMNIEFLDSLKAHRGEFVPDKTEYVIRYDSVRTFPKRIAVLMDKGCGSASEFFLSMAKYSQKITRFGTYTGGFMDYGNANPFSLTCDDYYMYLPVTRMPWVDTDPIDNIGYKPDVPIPSTEKDWINFVLNHWTN</sequence>
<reference evidence="3 4" key="1">
    <citation type="submission" date="2022-04" db="EMBL/GenBank/DDBJ databases">
        <title>Spirosoma sp. strain RP8 genome sequencing and assembly.</title>
        <authorList>
            <person name="Jung Y."/>
        </authorList>
    </citation>
    <scope>NUCLEOTIDE SEQUENCE [LARGE SCALE GENOMIC DNA]</scope>
    <source>
        <strain evidence="3 4">RP8</strain>
    </source>
</reference>
<dbReference type="EMBL" id="JALPRF010000006">
    <property type="protein sequence ID" value="MCK8495041.1"/>
    <property type="molecule type" value="Genomic_DNA"/>
</dbReference>
<dbReference type="RefSeq" id="WP_232563354.1">
    <property type="nucleotide sequence ID" value="NZ_JALPRF010000006.1"/>
</dbReference>
<dbReference type="PANTHER" id="PTHR32060">
    <property type="entry name" value="TAIL-SPECIFIC PROTEASE"/>
    <property type="match status" value="1"/>
</dbReference>
<dbReference type="InterPro" id="IPR029045">
    <property type="entry name" value="ClpP/crotonase-like_dom_sf"/>
</dbReference>
<evidence type="ECO:0000259" key="2">
    <source>
        <dbReference type="Pfam" id="PF03572"/>
    </source>
</evidence>
<name>A0ABT0HS91_9BACT</name>
<dbReference type="Proteomes" id="UP001202180">
    <property type="component" value="Unassembled WGS sequence"/>
</dbReference>
<dbReference type="PANTHER" id="PTHR32060:SF22">
    <property type="entry name" value="CARBOXYL-TERMINAL-PROCESSING PEPTIDASE 3, CHLOROPLASTIC"/>
    <property type="match status" value="1"/>
</dbReference>
<proteinExistence type="predicted"/>
<accession>A0ABT0HS91</accession>
<dbReference type="Pfam" id="PF03572">
    <property type="entry name" value="Peptidase_S41"/>
    <property type="match status" value="1"/>
</dbReference>
<feature type="signal peptide" evidence="1">
    <location>
        <begin position="1"/>
        <end position="24"/>
    </location>
</feature>
<organism evidence="3 4">
    <name type="scientific">Spirosoma liriopis</name>
    <dbReference type="NCBI Taxonomy" id="2937440"/>
    <lineage>
        <taxon>Bacteria</taxon>
        <taxon>Pseudomonadati</taxon>
        <taxon>Bacteroidota</taxon>
        <taxon>Cytophagia</taxon>
        <taxon>Cytophagales</taxon>
        <taxon>Cytophagaceae</taxon>
        <taxon>Spirosoma</taxon>
    </lineage>
</organism>
<feature type="chain" id="PRO_5045680480" evidence="1">
    <location>
        <begin position="25"/>
        <end position="476"/>
    </location>
</feature>
<evidence type="ECO:0000256" key="1">
    <source>
        <dbReference type="SAM" id="SignalP"/>
    </source>
</evidence>
<protein>
    <submittedName>
        <fullName evidence="3">S41 family peptidase</fullName>
    </submittedName>
</protein>
<dbReference type="InterPro" id="IPR005151">
    <property type="entry name" value="Tail-specific_protease"/>
</dbReference>
<keyword evidence="1" id="KW-0732">Signal</keyword>
<comment type="caution">
    <text evidence="3">The sequence shown here is derived from an EMBL/GenBank/DDBJ whole genome shotgun (WGS) entry which is preliminary data.</text>
</comment>
<keyword evidence="4" id="KW-1185">Reference proteome</keyword>
<gene>
    <name evidence="3" type="ORF">M0L20_24430</name>
</gene>
<evidence type="ECO:0000313" key="3">
    <source>
        <dbReference type="EMBL" id="MCK8495041.1"/>
    </source>
</evidence>